<comment type="caution">
    <text evidence="6">The sequence shown here is derived from an EMBL/GenBank/DDBJ whole genome shotgun (WGS) entry which is preliminary data.</text>
</comment>
<dbReference type="Gene3D" id="3.30.70.250">
    <property type="entry name" value="Malonyl-CoA ACP transacylase, ACP-binding"/>
    <property type="match status" value="1"/>
</dbReference>
<dbReference type="InterPro" id="IPR016035">
    <property type="entry name" value="Acyl_Trfase/lysoPLipase"/>
</dbReference>
<organism evidence="6 7">
    <name type="scientific">Acidiferrimicrobium australe</name>
    <dbReference type="NCBI Taxonomy" id="2664430"/>
    <lineage>
        <taxon>Bacteria</taxon>
        <taxon>Bacillati</taxon>
        <taxon>Actinomycetota</taxon>
        <taxon>Acidimicrobiia</taxon>
        <taxon>Acidimicrobiales</taxon>
        <taxon>Acidimicrobiaceae</taxon>
        <taxon>Acidiferrimicrobium</taxon>
    </lineage>
</organism>
<dbReference type="Proteomes" id="UP000437736">
    <property type="component" value="Unassembled WGS sequence"/>
</dbReference>
<dbReference type="InterPro" id="IPR016036">
    <property type="entry name" value="Malonyl_transacylase_ACP-bd"/>
</dbReference>
<dbReference type="SUPFAM" id="SSF52151">
    <property type="entry name" value="FabD/lysophospholipase-like"/>
    <property type="match status" value="1"/>
</dbReference>
<dbReference type="PANTHER" id="PTHR42681">
    <property type="entry name" value="MALONYL-COA-ACYL CARRIER PROTEIN TRANSACYLASE, MITOCHONDRIAL"/>
    <property type="match status" value="1"/>
</dbReference>
<evidence type="ECO:0000259" key="5">
    <source>
        <dbReference type="SMART" id="SM00827"/>
    </source>
</evidence>
<reference evidence="6 7" key="1">
    <citation type="submission" date="2019-11" db="EMBL/GenBank/DDBJ databases">
        <title>Acidiferrimicrobium australis gen. nov., sp. nov., an acidophilic and obligately heterotrophic, member of the Actinobacteria that catalyses dissimilatory oxido- reduction of iron isolated from metal-rich acidic water in Chile.</title>
        <authorList>
            <person name="Gonzalez D."/>
            <person name="Huber K."/>
            <person name="Hedrich S."/>
            <person name="Rojas-Villalobos C."/>
            <person name="Quatrini R."/>
            <person name="Dinamarca M.A."/>
            <person name="Schwarz A."/>
            <person name="Canales C."/>
            <person name="Nancucheo I."/>
        </authorList>
    </citation>
    <scope>NUCLEOTIDE SEQUENCE [LARGE SCALE GENOMIC DNA]</scope>
    <source>
        <strain evidence="6 7">USS-CCA1</strain>
    </source>
</reference>
<dbReference type="PANTHER" id="PTHR42681:SF1">
    <property type="entry name" value="MALONYL-COA-ACYL CARRIER PROTEIN TRANSACYLASE, MITOCHONDRIAL"/>
    <property type="match status" value="1"/>
</dbReference>
<dbReference type="SMART" id="SM00827">
    <property type="entry name" value="PKS_AT"/>
    <property type="match status" value="1"/>
</dbReference>
<evidence type="ECO:0000256" key="4">
    <source>
        <dbReference type="ARBA" id="ARBA00048462"/>
    </source>
</evidence>
<keyword evidence="7" id="KW-1185">Reference proteome</keyword>
<dbReference type="InterPro" id="IPR014043">
    <property type="entry name" value="Acyl_transferase_dom"/>
</dbReference>
<dbReference type="GO" id="GO:0016746">
    <property type="term" value="F:acyltransferase activity"/>
    <property type="evidence" value="ECO:0007669"/>
    <property type="project" value="UniProtKB-KW"/>
</dbReference>
<evidence type="ECO:0000256" key="1">
    <source>
        <dbReference type="ARBA" id="ARBA00013258"/>
    </source>
</evidence>
<protein>
    <recommendedName>
        <fullName evidence="1">[acyl-carrier-protein] S-malonyltransferase</fullName>
        <ecNumber evidence="1">2.3.1.39</ecNumber>
    </recommendedName>
</protein>
<evidence type="ECO:0000256" key="3">
    <source>
        <dbReference type="ARBA" id="ARBA00023315"/>
    </source>
</evidence>
<evidence type="ECO:0000313" key="7">
    <source>
        <dbReference type="Proteomes" id="UP000437736"/>
    </source>
</evidence>
<accession>A0ABW9QRU6</accession>
<dbReference type="Pfam" id="PF00698">
    <property type="entry name" value="Acyl_transf_1"/>
    <property type="match status" value="1"/>
</dbReference>
<evidence type="ECO:0000256" key="2">
    <source>
        <dbReference type="ARBA" id="ARBA00022679"/>
    </source>
</evidence>
<keyword evidence="3 6" id="KW-0012">Acyltransferase</keyword>
<dbReference type="InterPro" id="IPR050858">
    <property type="entry name" value="Mal-CoA-ACP_Trans/PKS_FabD"/>
</dbReference>
<sequence>MPAFVFPGQGWQRPGMGRQWTDHPSWELVDDASEAAGRDVAHLLLDADADELTETRNAQLATFTLSLVLLDAVERLGIEPTAAAGHSVGEYAALVGAGVIGFEDGVRLVAERGDAMQAAADAEPGVMAVVAGSDAETVDIACRLADGPVWLANDNSVTEVVIAGEGDAVERAGARALELGARGLRPVPVGGAFHTPFMAPARNRLTKALAEVVFHRPEIPVVANVDGRVHTGATEWPTRLLAQLTSPVRWRQSVLRLGALLDERAERERLFVELGPGSSLSRLAGQTLPGIRSLSISAPDHLDQLVDAIAGDTPLHAFAAGHHGEHLYVSERVVIAPAAGVFEPAPGLDTAETLVEVGSLLGAVSGADVRSPFAGRLMGMLAAPGERVQTGQPVAWLRVR</sequence>
<evidence type="ECO:0000313" key="6">
    <source>
        <dbReference type="EMBL" id="MST32218.1"/>
    </source>
</evidence>
<dbReference type="EC" id="2.3.1.39" evidence="1"/>
<proteinExistence type="predicted"/>
<keyword evidence="2" id="KW-0808">Transferase</keyword>
<dbReference type="SUPFAM" id="SSF55048">
    <property type="entry name" value="Probable ACP-binding domain of malonyl-CoA ACP transacylase"/>
    <property type="match status" value="1"/>
</dbReference>
<name>A0ABW9QRU6_9ACTN</name>
<dbReference type="Gene3D" id="3.40.366.10">
    <property type="entry name" value="Malonyl-Coenzyme A Acyl Carrier Protein, domain 2"/>
    <property type="match status" value="1"/>
</dbReference>
<comment type="catalytic activity">
    <reaction evidence="4">
        <text>holo-[ACP] + malonyl-CoA = malonyl-[ACP] + CoA</text>
        <dbReference type="Rhea" id="RHEA:41792"/>
        <dbReference type="Rhea" id="RHEA-COMP:9623"/>
        <dbReference type="Rhea" id="RHEA-COMP:9685"/>
        <dbReference type="ChEBI" id="CHEBI:57287"/>
        <dbReference type="ChEBI" id="CHEBI:57384"/>
        <dbReference type="ChEBI" id="CHEBI:64479"/>
        <dbReference type="ChEBI" id="CHEBI:78449"/>
        <dbReference type="EC" id="2.3.1.39"/>
    </reaction>
</comment>
<feature type="domain" description="Malonyl-CoA:ACP transacylase (MAT)" evidence="5">
    <location>
        <begin position="5"/>
        <end position="325"/>
    </location>
</feature>
<gene>
    <name evidence="6" type="ORF">GHK86_05690</name>
</gene>
<dbReference type="InterPro" id="IPR001227">
    <property type="entry name" value="Ac_transferase_dom_sf"/>
</dbReference>
<dbReference type="EMBL" id="WJHE01000248">
    <property type="protein sequence ID" value="MST32218.1"/>
    <property type="molecule type" value="Genomic_DNA"/>
</dbReference>